<dbReference type="Proteomes" id="UP001358586">
    <property type="component" value="Chromosome 1"/>
</dbReference>
<comment type="caution">
    <text evidence="1">The sequence shown here is derived from an EMBL/GenBank/DDBJ whole genome shotgun (WGS) entry which is preliminary data.</text>
</comment>
<keyword evidence="2" id="KW-1185">Reference proteome</keyword>
<gene>
    <name evidence="1" type="ORF">PVK06_003299</name>
</gene>
<reference evidence="1 2" key="1">
    <citation type="submission" date="2023-03" db="EMBL/GenBank/DDBJ databases">
        <title>WGS of Gossypium arboreum.</title>
        <authorList>
            <person name="Yu D."/>
        </authorList>
    </citation>
    <scope>NUCLEOTIDE SEQUENCE [LARGE SCALE GENOMIC DNA]</scope>
    <source>
        <tissue evidence="1">Leaf</tissue>
    </source>
</reference>
<proteinExistence type="predicted"/>
<protein>
    <submittedName>
        <fullName evidence="1">Uncharacterized protein</fullName>
    </submittedName>
</protein>
<sequence>MPVKKLFVIHGECTITQEGDALQLRLPVDGDAVTDVWTARWHQSDKLSST</sequence>
<evidence type="ECO:0000313" key="1">
    <source>
        <dbReference type="EMBL" id="KAK5846998.1"/>
    </source>
</evidence>
<accession>A0ABR0R7D1</accession>
<evidence type="ECO:0000313" key="2">
    <source>
        <dbReference type="Proteomes" id="UP001358586"/>
    </source>
</evidence>
<dbReference type="EMBL" id="JARKNE010000001">
    <property type="protein sequence ID" value="KAK5846998.1"/>
    <property type="molecule type" value="Genomic_DNA"/>
</dbReference>
<name>A0ABR0R7D1_GOSAR</name>
<organism evidence="1 2">
    <name type="scientific">Gossypium arboreum</name>
    <name type="common">Tree cotton</name>
    <name type="synonym">Gossypium nanking</name>
    <dbReference type="NCBI Taxonomy" id="29729"/>
    <lineage>
        <taxon>Eukaryota</taxon>
        <taxon>Viridiplantae</taxon>
        <taxon>Streptophyta</taxon>
        <taxon>Embryophyta</taxon>
        <taxon>Tracheophyta</taxon>
        <taxon>Spermatophyta</taxon>
        <taxon>Magnoliopsida</taxon>
        <taxon>eudicotyledons</taxon>
        <taxon>Gunneridae</taxon>
        <taxon>Pentapetalae</taxon>
        <taxon>rosids</taxon>
        <taxon>malvids</taxon>
        <taxon>Malvales</taxon>
        <taxon>Malvaceae</taxon>
        <taxon>Malvoideae</taxon>
        <taxon>Gossypium</taxon>
    </lineage>
</organism>